<organism evidence="1 2">
    <name type="scientific">[Candida] anglica</name>
    <dbReference type="NCBI Taxonomy" id="148631"/>
    <lineage>
        <taxon>Eukaryota</taxon>
        <taxon>Fungi</taxon>
        <taxon>Dikarya</taxon>
        <taxon>Ascomycota</taxon>
        <taxon>Saccharomycotina</taxon>
        <taxon>Pichiomycetes</taxon>
        <taxon>Debaryomycetaceae</taxon>
        <taxon>Kurtzmaniella</taxon>
    </lineage>
</organism>
<dbReference type="InterPro" id="IPR028364">
    <property type="entry name" value="Ribosomal_uL1/biogenesis"/>
</dbReference>
<name>A0ABP0EJQ6_9ASCO</name>
<accession>A0ABP0EJQ6</accession>
<dbReference type="Pfam" id="PF00687">
    <property type="entry name" value="Ribosomal_L1"/>
    <property type="match status" value="1"/>
</dbReference>
<dbReference type="InterPro" id="IPR023674">
    <property type="entry name" value="Ribosomal_uL1-like"/>
</dbReference>
<dbReference type="Proteomes" id="UP001497600">
    <property type="component" value="Chromosome G"/>
</dbReference>
<dbReference type="SUPFAM" id="SSF56808">
    <property type="entry name" value="Ribosomal protein L1"/>
    <property type="match status" value="1"/>
</dbReference>
<proteinExistence type="predicted"/>
<dbReference type="EMBL" id="OZ004259">
    <property type="protein sequence ID" value="CAK7916380.1"/>
    <property type="molecule type" value="Genomic_DNA"/>
</dbReference>
<sequence length="289" mass="32847">MSNPTAPFLLGADAKKNTSQSAKALFAHIRKEKGPEHREPVYLIINSKIQLAKTKDYTPRIIPITHKLDRLEEKSVLLVTKDPSTPYRQPLNEKNSPTEDVFNQIYTLTKLRGIAREPRKLSKLFKEFDVIVADNRVHKFLPGVLGAQFYVKNKKIPFMVQMAKPDVNAQLVRGPKSTKLKDDRCEPAYVRAQMKSIVRNASFIPPANGNCMSIKVGYTDLKVEELVQNVNDVVRYLVETKNQPVGGILRSKKNIQSIHLKTSESVSMPVWKEAVEEVEDEEDNSDFEF</sequence>
<evidence type="ECO:0000313" key="2">
    <source>
        <dbReference type="Proteomes" id="UP001497600"/>
    </source>
</evidence>
<evidence type="ECO:0000313" key="1">
    <source>
        <dbReference type="EMBL" id="CAK7916380.1"/>
    </source>
</evidence>
<gene>
    <name evidence="1" type="primary">UTP30</name>
    <name evidence="1" type="ORF">CAAN4_G03554</name>
</gene>
<keyword evidence="2" id="KW-1185">Reference proteome</keyword>
<protein>
    <submittedName>
        <fullName evidence="1">Ribosome biogenesis protein Utp30p</fullName>
    </submittedName>
</protein>
<reference evidence="1 2" key="1">
    <citation type="submission" date="2024-01" db="EMBL/GenBank/DDBJ databases">
        <authorList>
            <consortium name="Genoscope - CEA"/>
            <person name="William W."/>
        </authorList>
    </citation>
    <scope>NUCLEOTIDE SEQUENCE [LARGE SCALE GENOMIC DNA]</scope>
    <source>
        <strain evidence="1 2">29B2s-10</strain>
    </source>
</reference>